<name>A0ABT7DV62_9NEIS</name>
<organism evidence="2 3">
    <name type="scientific">Parachitinimonas caeni</name>
    <dbReference type="NCBI Taxonomy" id="3031301"/>
    <lineage>
        <taxon>Bacteria</taxon>
        <taxon>Pseudomonadati</taxon>
        <taxon>Pseudomonadota</taxon>
        <taxon>Betaproteobacteria</taxon>
        <taxon>Neisseriales</taxon>
        <taxon>Chitinibacteraceae</taxon>
        <taxon>Parachitinimonas</taxon>
    </lineage>
</organism>
<gene>
    <name evidence="2" type="ORF">PZA18_07845</name>
</gene>
<keyword evidence="1" id="KW-0812">Transmembrane</keyword>
<evidence type="ECO:0000313" key="2">
    <source>
        <dbReference type="EMBL" id="MDK2123961.1"/>
    </source>
</evidence>
<feature type="transmembrane region" description="Helical" evidence="1">
    <location>
        <begin position="7"/>
        <end position="31"/>
    </location>
</feature>
<keyword evidence="1" id="KW-0472">Membrane</keyword>
<sequence>MTKRTRTLYWIAVILSPILALCMLMATIVFARLNAAGALPADRAGY</sequence>
<accession>A0ABT7DV62</accession>
<evidence type="ECO:0000256" key="1">
    <source>
        <dbReference type="SAM" id="Phobius"/>
    </source>
</evidence>
<dbReference type="RefSeq" id="WP_284100270.1">
    <property type="nucleotide sequence ID" value="NZ_JARRAF010000007.1"/>
</dbReference>
<reference evidence="2" key="1">
    <citation type="submission" date="2023-03" db="EMBL/GenBank/DDBJ databases">
        <title>Chitinimonas shenzhenensis gen. nov., sp. nov., a novel member of family Burkholderiaceae isolated from activated sludge collected in Shen Zhen, China.</title>
        <authorList>
            <person name="Wang X."/>
        </authorList>
    </citation>
    <scope>NUCLEOTIDE SEQUENCE</scope>
    <source>
        <strain evidence="2">DQS-5</strain>
    </source>
</reference>
<comment type="caution">
    <text evidence="2">The sequence shown here is derived from an EMBL/GenBank/DDBJ whole genome shotgun (WGS) entry which is preliminary data.</text>
</comment>
<proteinExistence type="predicted"/>
<protein>
    <submittedName>
        <fullName evidence="2">Uncharacterized protein</fullName>
    </submittedName>
</protein>
<dbReference type="Proteomes" id="UP001172778">
    <property type="component" value="Unassembled WGS sequence"/>
</dbReference>
<evidence type="ECO:0000313" key="3">
    <source>
        <dbReference type="Proteomes" id="UP001172778"/>
    </source>
</evidence>
<keyword evidence="3" id="KW-1185">Reference proteome</keyword>
<dbReference type="EMBL" id="JARRAF010000007">
    <property type="protein sequence ID" value="MDK2123961.1"/>
    <property type="molecule type" value="Genomic_DNA"/>
</dbReference>
<keyword evidence="1" id="KW-1133">Transmembrane helix</keyword>